<comment type="caution">
    <text evidence="1">The sequence shown here is derived from an EMBL/GenBank/DDBJ whole genome shotgun (WGS) entry which is preliminary data.</text>
</comment>
<evidence type="ECO:0000313" key="1">
    <source>
        <dbReference type="EMBL" id="KAK3706552.1"/>
    </source>
</evidence>
<dbReference type="Proteomes" id="UP001283361">
    <property type="component" value="Unassembled WGS sequence"/>
</dbReference>
<proteinExistence type="predicted"/>
<name>A0AAE0XSP4_9GAST</name>
<reference evidence="1" key="1">
    <citation type="journal article" date="2023" name="G3 (Bethesda)">
        <title>A reference genome for the long-term kleptoplast-retaining sea slug Elysia crispata morphotype clarki.</title>
        <authorList>
            <person name="Eastman K.E."/>
            <person name="Pendleton A.L."/>
            <person name="Shaikh M.A."/>
            <person name="Suttiyut T."/>
            <person name="Ogas R."/>
            <person name="Tomko P."/>
            <person name="Gavelis G."/>
            <person name="Widhalm J.R."/>
            <person name="Wisecaver J.H."/>
        </authorList>
    </citation>
    <scope>NUCLEOTIDE SEQUENCE</scope>
    <source>
        <strain evidence="1">ECLA1</strain>
    </source>
</reference>
<accession>A0AAE0XSP4</accession>
<dbReference type="EMBL" id="JAWDGP010007744">
    <property type="protein sequence ID" value="KAK3706552.1"/>
    <property type="molecule type" value="Genomic_DNA"/>
</dbReference>
<dbReference type="AlphaFoldDB" id="A0AAE0XSP4"/>
<evidence type="ECO:0000313" key="2">
    <source>
        <dbReference type="Proteomes" id="UP001283361"/>
    </source>
</evidence>
<keyword evidence="2" id="KW-1185">Reference proteome</keyword>
<sequence>MPKGVEVVIKDAERGHSPGLEISRFRVQILIEDGADRVSDSILIDVKVHGIPLCVAANDERRLDPTRTVCV</sequence>
<protein>
    <submittedName>
        <fullName evidence="1">Uncharacterized protein</fullName>
    </submittedName>
</protein>
<organism evidence="1 2">
    <name type="scientific">Elysia crispata</name>
    <name type="common">lettuce slug</name>
    <dbReference type="NCBI Taxonomy" id="231223"/>
    <lineage>
        <taxon>Eukaryota</taxon>
        <taxon>Metazoa</taxon>
        <taxon>Spiralia</taxon>
        <taxon>Lophotrochozoa</taxon>
        <taxon>Mollusca</taxon>
        <taxon>Gastropoda</taxon>
        <taxon>Heterobranchia</taxon>
        <taxon>Euthyneura</taxon>
        <taxon>Panpulmonata</taxon>
        <taxon>Sacoglossa</taxon>
        <taxon>Placobranchoidea</taxon>
        <taxon>Plakobranchidae</taxon>
        <taxon>Elysia</taxon>
    </lineage>
</organism>
<gene>
    <name evidence="1" type="ORF">RRG08_054993</name>
</gene>